<feature type="transmembrane region" description="Helical" evidence="7">
    <location>
        <begin position="311"/>
        <end position="329"/>
    </location>
</feature>
<evidence type="ECO:0000256" key="4">
    <source>
        <dbReference type="ARBA" id="ARBA00022989"/>
    </source>
</evidence>
<keyword evidence="2" id="KW-1003">Cell membrane</keyword>
<dbReference type="EMBL" id="AQPH01000090">
    <property type="protein sequence ID" value="EPY00468.1"/>
    <property type="molecule type" value="Genomic_DNA"/>
</dbReference>
<protein>
    <submittedName>
        <fullName evidence="10">Membrane metal-binding protein</fullName>
    </submittedName>
</protein>
<dbReference type="InterPro" id="IPR004477">
    <property type="entry name" value="ComEC_N"/>
</dbReference>
<dbReference type="RefSeq" id="WP_021133469.1">
    <property type="nucleotide sequence ID" value="NZ_AQPH01000090.1"/>
</dbReference>
<dbReference type="OrthoDB" id="9790149at2"/>
<comment type="caution">
    <text evidence="10">The sequence shown here is derived from an EMBL/GenBank/DDBJ whole genome shotgun (WGS) entry which is preliminary data.</text>
</comment>
<dbReference type="PANTHER" id="PTHR30619:SF1">
    <property type="entry name" value="RECOMBINATION PROTEIN 2"/>
    <property type="match status" value="1"/>
</dbReference>
<evidence type="ECO:0000313" key="10">
    <source>
        <dbReference type="EMBL" id="EPY00468.1"/>
    </source>
</evidence>
<dbReference type="GO" id="GO:0005886">
    <property type="term" value="C:plasma membrane"/>
    <property type="evidence" value="ECO:0007669"/>
    <property type="project" value="UniProtKB-SubCell"/>
</dbReference>
<feature type="domain" description="DUF4131" evidence="9">
    <location>
        <begin position="48"/>
        <end position="203"/>
    </location>
</feature>
<dbReference type="Pfam" id="PF03772">
    <property type="entry name" value="Competence"/>
    <property type="match status" value="1"/>
</dbReference>
<dbReference type="Proteomes" id="UP000015350">
    <property type="component" value="Unassembled WGS sequence"/>
</dbReference>
<organism evidence="10 11">
    <name type="scientific">Magnetospirillum fulvum MGU-K5</name>
    <dbReference type="NCBI Taxonomy" id="1316936"/>
    <lineage>
        <taxon>Bacteria</taxon>
        <taxon>Pseudomonadati</taxon>
        <taxon>Pseudomonadota</taxon>
        <taxon>Alphaproteobacteria</taxon>
        <taxon>Rhodospirillales</taxon>
        <taxon>Rhodospirillaceae</taxon>
        <taxon>Magnetospirillum</taxon>
    </lineage>
</organism>
<evidence type="ECO:0000256" key="7">
    <source>
        <dbReference type="SAM" id="Phobius"/>
    </source>
</evidence>
<feature type="domain" description="ComEC/Rec2-related protein" evidence="8">
    <location>
        <begin position="249"/>
        <end position="533"/>
    </location>
</feature>
<feature type="transmembrane region" description="Helical" evidence="7">
    <location>
        <begin position="443"/>
        <end position="462"/>
    </location>
</feature>
<feature type="compositionally biased region" description="Acidic residues" evidence="6">
    <location>
        <begin position="720"/>
        <end position="731"/>
    </location>
</feature>
<keyword evidence="5 7" id="KW-0472">Membrane</keyword>
<dbReference type="eggNOG" id="COG0658">
    <property type="taxonomic scope" value="Bacteria"/>
</dbReference>
<keyword evidence="3 7" id="KW-0812">Transmembrane</keyword>
<dbReference type="STRING" id="1316936.K678_15938"/>
<feature type="transmembrane region" description="Helical" evidence="7">
    <location>
        <begin position="534"/>
        <end position="552"/>
    </location>
</feature>
<feature type="transmembrane region" description="Helical" evidence="7">
    <location>
        <begin position="26"/>
        <end position="44"/>
    </location>
</feature>
<feature type="transmembrane region" description="Helical" evidence="7">
    <location>
        <begin position="50"/>
        <end position="68"/>
    </location>
</feature>
<evidence type="ECO:0000256" key="5">
    <source>
        <dbReference type="ARBA" id="ARBA00023136"/>
    </source>
</evidence>
<feature type="transmembrane region" description="Helical" evidence="7">
    <location>
        <begin position="374"/>
        <end position="393"/>
    </location>
</feature>
<evidence type="ECO:0000256" key="2">
    <source>
        <dbReference type="ARBA" id="ARBA00022475"/>
    </source>
</evidence>
<evidence type="ECO:0000256" key="3">
    <source>
        <dbReference type="ARBA" id="ARBA00022692"/>
    </source>
</evidence>
<dbReference type="AlphaFoldDB" id="S9S8R8"/>
<evidence type="ECO:0000259" key="8">
    <source>
        <dbReference type="Pfam" id="PF03772"/>
    </source>
</evidence>
<reference evidence="10 11" key="1">
    <citation type="submission" date="2013-04" db="EMBL/GenBank/DDBJ databases">
        <authorList>
            <person name="Kuznetsov B."/>
            <person name="Ivanovsky R."/>
        </authorList>
    </citation>
    <scope>NUCLEOTIDE SEQUENCE [LARGE SCALE GENOMIC DNA]</scope>
    <source>
        <strain evidence="10 11">MGU-K5</strain>
    </source>
</reference>
<dbReference type="NCBIfam" id="TIGR00360">
    <property type="entry name" value="ComEC_N-term"/>
    <property type="match status" value="1"/>
</dbReference>
<feature type="transmembrane region" description="Helical" evidence="7">
    <location>
        <begin position="73"/>
        <end position="91"/>
    </location>
</feature>
<feature type="transmembrane region" description="Helical" evidence="7">
    <location>
        <begin position="495"/>
        <end position="522"/>
    </location>
</feature>
<dbReference type="InterPro" id="IPR025405">
    <property type="entry name" value="DUF4131"/>
</dbReference>
<gene>
    <name evidence="10" type="ORF">K678_15938</name>
</gene>
<dbReference type="InterPro" id="IPR052159">
    <property type="entry name" value="Competence_DNA_uptake"/>
</dbReference>
<sequence length="737" mass="78757">MAEDTSALRAILPAIVGGVMAERTRWPLWIPVFLGLGIGGYFSLPTEPPLWLSGLGLAVATGFLALALATRRLGLVVSAAVVLAVLVGFVAAGGRTALVAAPVLTRASGALMLEGRVVEIERLPGEALRVTFDRLALERDEPIVTPERVRVRLKPGPPPFAVGDRLRLRAMLMPPPPPSMPGAFDFARFSWFKRLGAIGTALGPPEIVAAAEPNLDGGFGVAVNALRHRLTERIVAVLPGDRGAVAAALITGDQMPISAPMMQAYRDSGLAHILSISGLHISLAAGLVFVGLRALLALIPPVALRYPIKKWAAALAILFAWGYTLLAGSPVPAQRSFLMIALVLLAVLLDRTALSMRPVALAATLVLLVEPEELIGPSFQMSFAAVIALIAWYETQAPRQALWREAHPGPLAGLGLYAAGIALTTLIAGSVTAIFAIYHFNRFAVWSVLANMLAVPLTGFWVMPWALVLFLLLPFGLEAGALVPMGWGVEAVNQIALWVASWPAAAITTPTLPMAGLVVFALGGCWLCLWTRRWRWWGLVPMVLGLASMGLADPPDLLVDGRGAAMAVRTADGALLLNGKGGRILKETWSRRAGPEAPERWPRQSSSRDGRLRCDPVGCVWRAEGQVVALIRDETGIEAACAGAGLVVSAVPLRGTCRGAGLVIDRFDLWRRGAHALWLSPTHVRVETVADSQGDRPWSWHPQPRRRKPVAAAQPPSDPTEAETADEDEPDPVNRRR</sequence>
<feature type="transmembrane region" description="Helical" evidence="7">
    <location>
        <begin position="336"/>
        <end position="354"/>
    </location>
</feature>
<feature type="transmembrane region" description="Helical" evidence="7">
    <location>
        <begin position="414"/>
        <end position="437"/>
    </location>
</feature>
<proteinExistence type="predicted"/>
<evidence type="ECO:0000259" key="9">
    <source>
        <dbReference type="Pfam" id="PF13567"/>
    </source>
</evidence>
<evidence type="ECO:0000256" key="6">
    <source>
        <dbReference type="SAM" id="MobiDB-lite"/>
    </source>
</evidence>
<name>S9S8R8_MAGFU</name>
<evidence type="ECO:0000256" key="1">
    <source>
        <dbReference type="ARBA" id="ARBA00004651"/>
    </source>
</evidence>
<accession>S9S8R8</accession>
<dbReference type="PATRIC" id="fig|1316936.3.peg.3170"/>
<comment type="subcellular location">
    <subcellularLocation>
        <location evidence="1">Cell membrane</location>
        <topology evidence="1">Multi-pass membrane protein</topology>
    </subcellularLocation>
</comment>
<dbReference type="PANTHER" id="PTHR30619">
    <property type="entry name" value="DNA INTERNALIZATION/COMPETENCE PROTEIN COMEC/REC2"/>
    <property type="match status" value="1"/>
</dbReference>
<feature type="transmembrane region" description="Helical" evidence="7">
    <location>
        <begin position="270"/>
        <end position="299"/>
    </location>
</feature>
<dbReference type="Pfam" id="PF13567">
    <property type="entry name" value="DUF4131"/>
    <property type="match status" value="1"/>
</dbReference>
<feature type="region of interest" description="Disordered" evidence="6">
    <location>
        <begin position="690"/>
        <end position="737"/>
    </location>
</feature>
<keyword evidence="4 7" id="KW-1133">Transmembrane helix</keyword>
<evidence type="ECO:0000313" key="11">
    <source>
        <dbReference type="Proteomes" id="UP000015350"/>
    </source>
</evidence>